<keyword evidence="1" id="KW-0812">Transmembrane</keyword>
<protein>
    <recommendedName>
        <fullName evidence="4">Aspartate carbamoyltransferase catalytic subunit</fullName>
    </recommendedName>
</protein>
<keyword evidence="3" id="KW-1185">Reference proteome</keyword>
<evidence type="ECO:0000313" key="2">
    <source>
        <dbReference type="EMBL" id="SMX37736.1"/>
    </source>
</evidence>
<organism evidence="2 3">
    <name type="scientific">Maliponia aquimaris</name>
    <dbReference type="NCBI Taxonomy" id="1673631"/>
    <lineage>
        <taxon>Bacteria</taxon>
        <taxon>Pseudomonadati</taxon>
        <taxon>Pseudomonadota</taxon>
        <taxon>Alphaproteobacteria</taxon>
        <taxon>Rhodobacterales</taxon>
        <taxon>Paracoccaceae</taxon>
        <taxon>Maliponia</taxon>
    </lineage>
</organism>
<evidence type="ECO:0000256" key="1">
    <source>
        <dbReference type="SAM" id="Phobius"/>
    </source>
</evidence>
<dbReference type="Proteomes" id="UP000207598">
    <property type="component" value="Unassembled WGS sequence"/>
</dbReference>
<evidence type="ECO:0000313" key="3">
    <source>
        <dbReference type="Proteomes" id="UP000207598"/>
    </source>
</evidence>
<keyword evidence="1" id="KW-0472">Membrane</keyword>
<reference evidence="2 3" key="1">
    <citation type="submission" date="2017-05" db="EMBL/GenBank/DDBJ databases">
        <authorList>
            <person name="Song R."/>
            <person name="Chenine A.L."/>
            <person name="Ruprecht R.M."/>
        </authorList>
    </citation>
    <scope>NUCLEOTIDE SEQUENCE [LARGE SCALE GENOMIC DNA]</scope>
    <source>
        <strain evidence="2 3">CECT 8898</strain>
    </source>
</reference>
<dbReference type="OrthoDB" id="199424at2"/>
<feature type="transmembrane region" description="Helical" evidence="1">
    <location>
        <begin position="64"/>
        <end position="86"/>
    </location>
</feature>
<accession>A0A238K711</accession>
<feature type="transmembrane region" description="Helical" evidence="1">
    <location>
        <begin position="39"/>
        <end position="58"/>
    </location>
</feature>
<dbReference type="RefSeq" id="WP_094020116.1">
    <property type="nucleotide sequence ID" value="NZ_FXYF01000003.1"/>
</dbReference>
<evidence type="ECO:0008006" key="4">
    <source>
        <dbReference type="Google" id="ProtNLM"/>
    </source>
</evidence>
<proteinExistence type="predicted"/>
<keyword evidence="1" id="KW-1133">Transmembrane helix</keyword>
<gene>
    <name evidence="2" type="ORF">MAA8898_01245</name>
</gene>
<name>A0A238K711_9RHOB</name>
<sequence>MNVHAIDTPPGWDGLLDPGERILWQGRPGTAVRLGGSDIFIMAFGTFFAGFALFWMVMASMAGGLFWLFGAIHFAVGLGILLWPVLGRPFVRRRTWYTLTDRRAFIARDLPLKGKSLKSYPITAENTLTFEDREPGSVIFASEWRRGKNGHYETRIGFHDIAEARAVYSLMRGIQRKGGDT</sequence>
<dbReference type="EMBL" id="FXYF01000003">
    <property type="protein sequence ID" value="SMX37736.1"/>
    <property type="molecule type" value="Genomic_DNA"/>
</dbReference>
<dbReference type="AlphaFoldDB" id="A0A238K711"/>